<dbReference type="Gene3D" id="3.30.420.40">
    <property type="match status" value="2"/>
</dbReference>
<keyword evidence="1 2" id="KW-0418">Kinase</keyword>
<comment type="similarity">
    <text evidence="1">Belongs to the anhydro-N-acetylmuramic acid kinase family.</text>
</comment>
<dbReference type="GO" id="GO:0005524">
    <property type="term" value="F:ATP binding"/>
    <property type="evidence" value="ECO:0007669"/>
    <property type="project" value="UniProtKB-UniRule"/>
</dbReference>
<protein>
    <recommendedName>
        <fullName evidence="1">Anhydro-N-acetylmuramic acid kinase</fullName>
        <ecNumber evidence="1">2.7.1.170</ecNumber>
    </recommendedName>
    <alternativeName>
        <fullName evidence="1">AnhMurNAc kinase</fullName>
    </alternativeName>
</protein>
<dbReference type="UniPathway" id="UPA00544"/>
<dbReference type="PANTHER" id="PTHR30605:SF0">
    <property type="entry name" value="ANHYDRO-N-ACETYLMURAMIC ACID KINASE"/>
    <property type="match status" value="1"/>
</dbReference>
<evidence type="ECO:0000313" key="2">
    <source>
        <dbReference type="EMBL" id="SAI67335.1"/>
    </source>
</evidence>
<dbReference type="GO" id="GO:0009254">
    <property type="term" value="P:peptidoglycan turnover"/>
    <property type="evidence" value="ECO:0007669"/>
    <property type="project" value="UniProtKB-UniRule"/>
</dbReference>
<dbReference type="GO" id="GO:0097175">
    <property type="term" value="P:1,6-anhydro-N-acetyl-beta-muramic acid catabolic process"/>
    <property type="evidence" value="ECO:0007669"/>
    <property type="project" value="UniProtKB-UniRule"/>
</dbReference>
<evidence type="ECO:0000256" key="1">
    <source>
        <dbReference type="HAMAP-Rule" id="MF_01270"/>
    </source>
</evidence>
<dbReference type="PANTHER" id="PTHR30605">
    <property type="entry name" value="ANHYDRO-N-ACETYLMURAMIC ACID KINASE"/>
    <property type="match status" value="1"/>
</dbReference>
<dbReference type="PATRIC" id="fig|123899.6.peg.670"/>
<dbReference type="NCBIfam" id="NF007139">
    <property type="entry name" value="PRK09585.1-3"/>
    <property type="match status" value="1"/>
</dbReference>
<dbReference type="RefSeq" id="WP_063491570.1">
    <property type="nucleotide sequence ID" value="NZ_CP016340.1"/>
</dbReference>
<keyword evidence="1" id="KW-0547">Nucleotide-binding</keyword>
<dbReference type="AlphaFoldDB" id="A0A157SA85"/>
<dbReference type="Pfam" id="PF03702">
    <property type="entry name" value="AnmK"/>
    <property type="match status" value="1"/>
</dbReference>
<gene>
    <name evidence="1 2" type="primary">anmK</name>
    <name evidence="2" type="ORF">SAMEA3906487_00697</name>
</gene>
<dbReference type="CDD" id="cd24050">
    <property type="entry name" value="ASKHA_NBD_ANMK"/>
    <property type="match status" value="1"/>
</dbReference>
<dbReference type="KEGG" id="btrm:SAMEA390648700697"/>
<dbReference type="InterPro" id="IPR005338">
    <property type="entry name" value="Anhydro_N_Ac-Mur_kinase"/>
</dbReference>
<keyword evidence="3" id="KW-1185">Reference proteome</keyword>
<dbReference type="SUPFAM" id="SSF53067">
    <property type="entry name" value="Actin-like ATPase domain"/>
    <property type="match status" value="1"/>
</dbReference>
<comment type="pathway">
    <text evidence="1">Amino-sugar metabolism; 1,6-anhydro-N-acetylmuramate degradation.</text>
</comment>
<dbReference type="EMBL" id="LT546645">
    <property type="protein sequence ID" value="SAI67335.1"/>
    <property type="molecule type" value="Genomic_DNA"/>
</dbReference>
<sequence>MTLPRPGQDTLRPGDCFIGLMSGTSMDGVDGVLLRLSPQQRPELLASATLDMPASLRATLMALNASGPDELHRAALAANALAALYAEVCERLLAQAGLPREAVRAIGAHGQTVRHRPDLGYTCQLNAPAVLAEACGIDVVADFRSRDVAAGGQGAPLVPPFHAAMFGQDAARAILNLGGIGNVTLLQPGQAPRGFDTGPANVLLDAWCQAHTGHHYDEDGKWAASGRADPALLTHLLQAEPWFALPAPKSTGRDLFGLTWLTGHLASYGRALAPADVQATLLDLTAHSVARAIAGAPLDDVLVCGGGARNPALMAALARALPCPVATTDSAGVPAQWMEAMAVAWLAQACVSRQPASSPEVTGARGPRILGALYPGH</sequence>
<reference evidence="2 3" key="1">
    <citation type="submission" date="2016-04" db="EMBL/GenBank/DDBJ databases">
        <authorList>
            <consortium name="Pathogen Informatics"/>
        </authorList>
    </citation>
    <scope>NUCLEOTIDE SEQUENCE [LARGE SCALE GENOMIC DNA]</scope>
    <source>
        <strain evidence="2 3">H044680328</strain>
    </source>
</reference>
<proteinExistence type="inferred from homology"/>
<dbReference type="InterPro" id="IPR043129">
    <property type="entry name" value="ATPase_NBD"/>
</dbReference>
<dbReference type="HAMAP" id="MF_01270">
    <property type="entry name" value="AnhMurNAc_kinase"/>
    <property type="match status" value="1"/>
</dbReference>
<feature type="binding site" evidence="1">
    <location>
        <begin position="23"/>
        <end position="30"/>
    </location>
    <ligand>
        <name>ATP</name>
        <dbReference type="ChEBI" id="CHEBI:30616"/>
    </ligand>
</feature>
<organism evidence="2 3">
    <name type="scientific">Bordetella trematum</name>
    <dbReference type="NCBI Taxonomy" id="123899"/>
    <lineage>
        <taxon>Bacteria</taxon>
        <taxon>Pseudomonadati</taxon>
        <taxon>Pseudomonadota</taxon>
        <taxon>Betaproteobacteria</taxon>
        <taxon>Burkholderiales</taxon>
        <taxon>Alcaligenaceae</taxon>
        <taxon>Bordetella</taxon>
    </lineage>
</organism>
<comment type="function">
    <text evidence="1">Catalyzes the specific phosphorylation of 1,6-anhydro-N-acetylmuramic acid (anhMurNAc) with the simultaneous cleavage of the 1,6-anhydro ring, generating MurNAc-6-P. Is required for the utilization of anhMurNAc either imported from the medium or derived from its own cell wall murein, and thus plays a role in cell wall recycling.</text>
</comment>
<comment type="catalytic activity">
    <reaction evidence="1">
        <text>1,6-anhydro-N-acetyl-beta-muramate + ATP + H2O = N-acetyl-D-muramate 6-phosphate + ADP + H(+)</text>
        <dbReference type="Rhea" id="RHEA:24952"/>
        <dbReference type="ChEBI" id="CHEBI:15377"/>
        <dbReference type="ChEBI" id="CHEBI:15378"/>
        <dbReference type="ChEBI" id="CHEBI:30616"/>
        <dbReference type="ChEBI" id="CHEBI:58690"/>
        <dbReference type="ChEBI" id="CHEBI:58722"/>
        <dbReference type="ChEBI" id="CHEBI:456216"/>
        <dbReference type="EC" id="2.7.1.170"/>
    </reaction>
</comment>
<accession>A0A157SA85</accession>
<dbReference type="OrthoDB" id="9763949at2"/>
<dbReference type="GO" id="GO:0016773">
    <property type="term" value="F:phosphotransferase activity, alcohol group as acceptor"/>
    <property type="evidence" value="ECO:0007669"/>
    <property type="project" value="UniProtKB-UniRule"/>
</dbReference>
<name>A0A157SA85_9BORD</name>
<dbReference type="UniPathway" id="UPA00343"/>
<evidence type="ECO:0000313" key="3">
    <source>
        <dbReference type="Proteomes" id="UP000076825"/>
    </source>
</evidence>
<keyword evidence="1 2" id="KW-0808">Transferase</keyword>
<comment type="pathway">
    <text evidence="1">Cell wall biogenesis; peptidoglycan recycling.</text>
</comment>
<keyword evidence="1" id="KW-0119">Carbohydrate metabolism</keyword>
<dbReference type="GeneID" id="56587897"/>
<dbReference type="STRING" id="123899.SAMEA3906487_00697"/>
<dbReference type="EC" id="2.7.1.170" evidence="1"/>
<keyword evidence="1" id="KW-0067">ATP-binding</keyword>
<dbReference type="GO" id="GO:0016301">
    <property type="term" value="F:kinase activity"/>
    <property type="evidence" value="ECO:0007669"/>
    <property type="project" value="UniProtKB-KW"/>
</dbReference>
<dbReference type="eggNOG" id="COG2377">
    <property type="taxonomic scope" value="Bacteria"/>
</dbReference>
<dbReference type="Proteomes" id="UP000076825">
    <property type="component" value="Chromosome 1"/>
</dbReference>
<dbReference type="GO" id="GO:0006040">
    <property type="term" value="P:amino sugar metabolic process"/>
    <property type="evidence" value="ECO:0007669"/>
    <property type="project" value="InterPro"/>
</dbReference>